<dbReference type="Proteomes" id="UP000051530">
    <property type="component" value="Unassembled WGS sequence"/>
</dbReference>
<feature type="transmembrane region" description="Helical" evidence="1">
    <location>
        <begin position="37"/>
        <end position="56"/>
    </location>
</feature>
<sequence>MELKGAQTKIFGFYLIESLVLILYWFSFYFTLIYEPFAISAINLQSFVITVFFKLYFITKSLLEENGFMIRTSAFLIIYFNFLPIITFILNLTDSKEFSYNVAIFYFFIIILNILEFCYIYFIIRDFQKEFQWLDSKKVNFDPVIYEAYKIRKQLQVIIRFFYFLILTEFSFMVVRINISLIWVDIGTILVLGLMVSVYLENIHSENKFIRLTLTFLVFLLFIEYIVGAAGIPLSLKEIGSIINAFYVYFTAICAMIAIIIYGLIDCRHFGSGLKNIIAYKNDD</sequence>
<feature type="transmembrane region" description="Helical" evidence="1">
    <location>
        <begin position="212"/>
        <end position="234"/>
    </location>
</feature>
<feature type="transmembrane region" description="Helical" evidence="1">
    <location>
        <begin position="157"/>
        <end position="175"/>
    </location>
</feature>
<dbReference type="VEuPathDB" id="MicrosporidiaDB:M153_5528000867"/>
<feature type="transmembrane region" description="Helical" evidence="1">
    <location>
        <begin position="246"/>
        <end position="265"/>
    </location>
</feature>
<keyword evidence="1" id="KW-0812">Transmembrane</keyword>
<keyword evidence="3" id="KW-1185">Reference proteome</keyword>
<reference evidence="2 3" key="1">
    <citation type="submission" date="2015-07" db="EMBL/GenBank/DDBJ databases">
        <title>The genome of Pseudoloma neurophilia, a relevant intracellular parasite of the zebrafish.</title>
        <authorList>
            <person name="Ndikumana S."/>
            <person name="Pelin A."/>
            <person name="Sanders J."/>
            <person name="Corradi N."/>
        </authorList>
    </citation>
    <scope>NUCLEOTIDE SEQUENCE [LARGE SCALE GENOMIC DNA]</scope>
    <source>
        <strain evidence="2 3">MK1</strain>
    </source>
</reference>
<feature type="transmembrane region" description="Helical" evidence="1">
    <location>
        <begin position="12"/>
        <end position="31"/>
    </location>
</feature>
<feature type="transmembrane region" description="Helical" evidence="1">
    <location>
        <begin position="102"/>
        <end position="124"/>
    </location>
</feature>
<evidence type="ECO:0000313" key="3">
    <source>
        <dbReference type="Proteomes" id="UP000051530"/>
    </source>
</evidence>
<accession>A0A0R0M154</accession>
<dbReference type="EMBL" id="LGUB01000897">
    <property type="protein sequence ID" value="KRH92480.1"/>
    <property type="molecule type" value="Genomic_DNA"/>
</dbReference>
<feature type="transmembrane region" description="Helical" evidence="1">
    <location>
        <begin position="68"/>
        <end position="90"/>
    </location>
</feature>
<organism evidence="2 3">
    <name type="scientific">Pseudoloma neurophilia</name>
    <dbReference type="NCBI Taxonomy" id="146866"/>
    <lineage>
        <taxon>Eukaryota</taxon>
        <taxon>Fungi</taxon>
        <taxon>Fungi incertae sedis</taxon>
        <taxon>Microsporidia</taxon>
        <taxon>Pseudoloma</taxon>
    </lineage>
</organism>
<name>A0A0R0M154_9MICR</name>
<protein>
    <submittedName>
        <fullName evidence="2">Uncharacterized protein</fullName>
    </submittedName>
</protein>
<gene>
    <name evidence="2" type="ORF">M153_5528000867</name>
</gene>
<keyword evidence="1" id="KW-1133">Transmembrane helix</keyword>
<evidence type="ECO:0000313" key="2">
    <source>
        <dbReference type="EMBL" id="KRH92480.1"/>
    </source>
</evidence>
<dbReference type="AlphaFoldDB" id="A0A0R0M154"/>
<proteinExistence type="predicted"/>
<keyword evidence="1" id="KW-0472">Membrane</keyword>
<evidence type="ECO:0000256" key="1">
    <source>
        <dbReference type="SAM" id="Phobius"/>
    </source>
</evidence>
<feature type="transmembrane region" description="Helical" evidence="1">
    <location>
        <begin position="181"/>
        <end position="200"/>
    </location>
</feature>
<comment type="caution">
    <text evidence="2">The sequence shown here is derived from an EMBL/GenBank/DDBJ whole genome shotgun (WGS) entry which is preliminary data.</text>
</comment>